<feature type="compositionally biased region" description="Basic and acidic residues" evidence="1">
    <location>
        <begin position="399"/>
        <end position="419"/>
    </location>
</feature>
<name>A0A0G4KIX9_VERLO</name>
<feature type="compositionally biased region" description="Acidic residues" evidence="1">
    <location>
        <begin position="280"/>
        <end position="311"/>
    </location>
</feature>
<feature type="compositionally biased region" description="Basic and acidic residues" evidence="1">
    <location>
        <begin position="629"/>
        <end position="645"/>
    </location>
</feature>
<reference evidence="2 3" key="1">
    <citation type="submission" date="2015-05" db="EMBL/GenBank/DDBJ databases">
        <authorList>
            <person name="Wang D.B."/>
            <person name="Wang M."/>
        </authorList>
    </citation>
    <scope>NUCLEOTIDE SEQUENCE [LARGE SCALE GENOMIC DNA]</scope>
    <source>
        <strain evidence="2">VL1</strain>
    </source>
</reference>
<feature type="region of interest" description="Disordered" evidence="1">
    <location>
        <begin position="82"/>
        <end position="110"/>
    </location>
</feature>
<feature type="compositionally biased region" description="Low complexity" evidence="1">
    <location>
        <begin position="247"/>
        <end position="266"/>
    </location>
</feature>
<feature type="compositionally biased region" description="Pro residues" evidence="1">
    <location>
        <begin position="468"/>
        <end position="492"/>
    </location>
</feature>
<evidence type="ECO:0000313" key="3">
    <source>
        <dbReference type="Proteomes" id="UP000044602"/>
    </source>
</evidence>
<proteinExistence type="predicted"/>
<dbReference type="AlphaFoldDB" id="A0A0G4KIX9"/>
<feature type="region of interest" description="Disordered" evidence="1">
    <location>
        <begin position="200"/>
        <end position="572"/>
    </location>
</feature>
<feature type="region of interest" description="Disordered" evidence="1">
    <location>
        <begin position="676"/>
        <end position="764"/>
    </location>
</feature>
<feature type="compositionally biased region" description="Low complexity" evidence="1">
    <location>
        <begin position="312"/>
        <end position="325"/>
    </location>
</feature>
<dbReference type="Proteomes" id="UP000044602">
    <property type="component" value="Unassembled WGS sequence"/>
</dbReference>
<feature type="compositionally biased region" description="Basic and acidic residues" evidence="1">
    <location>
        <begin position="710"/>
        <end position="720"/>
    </location>
</feature>
<feature type="compositionally biased region" description="Low complexity" evidence="1">
    <location>
        <begin position="646"/>
        <end position="658"/>
    </location>
</feature>
<accession>A0A0G4KIX9</accession>
<protein>
    <submittedName>
        <fullName evidence="2">Uncharacterized protein</fullName>
    </submittedName>
</protein>
<organism evidence="2 3">
    <name type="scientific">Verticillium longisporum</name>
    <name type="common">Verticillium dahliae var. longisporum</name>
    <dbReference type="NCBI Taxonomy" id="100787"/>
    <lineage>
        <taxon>Eukaryota</taxon>
        <taxon>Fungi</taxon>
        <taxon>Dikarya</taxon>
        <taxon>Ascomycota</taxon>
        <taxon>Pezizomycotina</taxon>
        <taxon>Sordariomycetes</taxon>
        <taxon>Hypocreomycetidae</taxon>
        <taxon>Glomerellales</taxon>
        <taxon>Plectosphaerellaceae</taxon>
        <taxon>Verticillium</taxon>
    </lineage>
</organism>
<dbReference type="STRING" id="100787.A0A0G4KIX9"/>
<feature type="compositionally biased region" description="Basic residues" evidence="1">
    <location>
        <begin position="210"/>
        <end position="234"/>
    </location>
</feature>
<gene>
    <name evidence="2" type="ORF">BN1708_009583</name>
</gene>
<feature type="compositionally biased region" description="Acidic residues" evidence="1">
    <location>
        <begin position="87"/>
        <end position="96"/>
    </location>
</feature>
<feature type="region of interest" description="Disordered" evidence="1">
    <location>
        <begin position="624"/>
        <end position="658"/>
    </location>
</feature>
<feature type="compositionally biased region" description="Basic and acidic residues" evidence="1">
    <location>
        <begin position="433"/>
        <end position="443"/>
    </location>
</feature>
<feature type="compositionally biased region" description="Low complexity" evidence="1">
    <location>
        <begin position="346"/>
        <end position="362"/>
    </location>
</feature>
<evidence type="ECO:0000313" key="2">
    <source>
        <dbReference type="EMBL" id="CRK01898.1"/>
    </source>
</evidence>
<feature type="compositionally biased region" description="Low complexity" evidence="1">
    <location>
        <begin position="200"/>
        <end position="209"/>
    </location>
</feature>
<sequence>MAPGTRRANRGGYVEHDDFEGLPVRQWRQEIVNVAPPPPPETTRQNDIWSRELLWGMPRDAGLLPQHSQDLLRAARSGRLYKRPAPVEEEEVDPEAPVEKPEKKEEEEEAVKGFHIKIWRQVHRNAEGATVSHLAKRRKGTVTIASKTVTTPAVGATVTKATVRKVDAAGNAYTQEITLQDGQQVEGEIISTTVVPAAVAAPQAQATPPRNRRPPLPKKNKKPGGLGRGRKRKTLPLPAPAPGQERAVGATVPTPAVPVVEGATTPQQDQREGSNNADSEMADNDNDDDEGDDDGDDGEDGEDGEDQDQEMTDASPAARPASADTTMDMGDAESPSTNRQLPPPSQLLAPPLNLSLSTSPKLEGSPLKNVVMPSPTVASPQATSPPAEKPEPAEVTASEPEKPKVSEDATEAAAEKVSEDVAIQDTQASAPETKAETTDELAKDPTPVSTSAPAAEPSPEKSTAPAPEIAPEPAPEPVLEPVPESVPEPLPQPVNETLPEAGADNEKEATAGSTKSPSEEALVASQPPAEGQAEVEISQASTFIPPPERVGDIVSPEPTTDVPMQDAEDADEVVTQPVTEVAEPAEEAKPAEVVTTEVTITGSVTEPVVDEVADVKPVEQVTPVVEEVTGTKDEGASAEAPKLEEVPATESVEPVEEPAPVAELIAQPAVVESTPLAAAVRSPTPPAPAAPKQSSPEDDGPDLLTGLETALDRQAEDQKAPELTVVEAALAPTEEKEAQPEPASEETAKAEPAVSAPEDKSQDP</sequence>
<evidence type="ECO:0000256" key="1">
    <source>
        <dbReference type="SAM" id="MobiDB-lite"/>
    </source>
</evidence>
<keyword evidence="3" id="KW-1185">Reference proteome</keyword>
<dbReference type="EMBL" id="CVQH01001447">
    <property type="protein sequence ID" value="CRK01898.1"/>
    <property type="molecule type" value="Genomic_DNA"/>
</dbReference>